<dbReference type="EMBL" id="LGUC01000001">
    <property type="protein sequence ID" value="KPN30960.1"/>
    <property type="molecule type" value="Genomic_DNA"/>
</dbReference>
<feature type="transmembrane region" description="Helical" evidence="6">
    <location>
        <begin position="385"/>
        <end position="404"/>
    </location>
</feature>
<keyword evidence="2" id="KW-1003">Cell membrane</keyword>
<evidence type="ECO:0000256" key="4">
    <source>
        <dbReference type="ARBA" id="ARBA00022989"/>
    </source>
</evidence>
<feature type="transmembrane region" description="Helical" evidence="6">
    <location>
        <begin position="78"/>
        <end position="104"/>
    </location>
</feature>
<evidence type="ECO:0000259" key="7">
    <source>
        <dbReference type="Pfam" id="PF03553"/>
    </source>
</evidence>
<evidence type="ECO:0000313" key="9">
    <source>
        <dbReference type="Proteomes" id="UP000050535"/>
    </source>
</evidence>
<evidence type="ECO:0000256" key="6">
    <source>
        <dbReference type="SAM" id="Phobius"/>
    </source>
</evidence>
<evidence type="ECO:0000256" key="1">
    <source>
        <dbReference type="ARBA" id="ARBA00004651"/>
    </source>
</evidence>
<dbReference type="Pfam" id="PF03553">
    <property type="entry name" value="Na_H_antiporter"/>
    <property type="match status" value="1"/>
</dbReference>
<keyword evidence="3 6" id="KW-0812">Transmembrane</keyword>
<sequence>MGDPGALVLPLQSSEFGALSLLPPLLAIFLAMITRRAIISLFLGIWSGAVIYTGGHGVVTTLTWTAESIGASLFNAKILMIVMFLGAGVAMIWRLGGALAIANAATSRLDSQRKVGLATWIFGMLWFFGDYSNTAIVGTTMRDMADEMRMSREKLSYIIDSTAAPVATFGISSWVVYQLSMIDQGYESAGITGEAPGSFTVFLQSIPFNMYCIFAVVMVGIIVLTQRDFGEMLDAEHRSWKEGKVLREDATPMQSAEESLGDVVTDAPSLRFFLIPVGSLITVVFVGAAFTGVTGAGEGASFIEIVDNAAFVDALLWGSFTMVAMGIISGTIAGLMDLEEAMDTVIDGFGMMLTAASILIMAWTIGSVTTVLGTGTYVTNVAQSFISPTLLPVVILLAAALIAFSTGTSWGTMAIVTPIAIPLAWNIGGTTPELLPVAVGTVFSGAIFGDHCSPISDTTILSSTFTGADHIDHVRTQIYYAMTVISVALVMLLVWGATRITPLVLLPIGVGTLYAVVYALSEWDARRKGVEPKASTTDKRVVPSDD</sequence>
<feature type="transmembrane region" description="Helical" evidence="6">
    <location>
        <begin position="314"/>
        <end position="336"/>
    </location>
</feature>
<evidence type="ECO:0000256" key="5">
    <source>
        <dbReference type="ARBA" id="ARBA00023136"/>
    </source>
</evidence>
<evidence type="ECO:0000313" key="8">
    <source>
        <dbReference type="EMBL" id="KPN30960.1"/>
    </source>
</evidence>
<protein>
    <submittedName>
        <fullName evidence="8">Arginine/ornithine antiporter ArcD</fullName>
    </submittedName>
</protein>
<dbReference type="AlphaFoldDB" id="A0A0P7GQK6"/>
<proteinExistence type="predicted"/>
<feature type="transmembrane region" description="Helical" evidence="6">
    <location>
        <begin position="16"/>
        <end position="34"/>
    </location>
</feature>
<dbReference type="GO" id="GO:0005886">
    <property type="term" value="C:plasma membrane"/>
    <property type="evidence" value="ECO:0007669"/>
    <property type="project" value="UniProtKB-SubCell"/>
</dbReference>
<dbReference type="Proteomes" id="UP000050535">
    <property type="component" value="Unassembled WGS sequence"/>
</dbReference>
<feature type="transmembrane region" description="Helical" evidence="6">
    <location>
        <begin position="41"/>
        <end position="66"/>
    </location>
</feature>
<dbReference type="PANTHER" id="PTHR43478">
    <property type="entry name" value="NA+/H+ ANTIPORTER-RELATED"/>
    <property type="match status" value="1"/>
</dbReference>
<feature type="transmembrane region" description="Helical" evidence="6">
    <location>
        <begin position="272"/>
        <end position="294"/>
    </location>
</feature>
<keyword evidence="4 6" id="KW-1133">Transmembrane helix</keyword>
<keyword evidence="5 6" id="KW-0472">Membrane</keyword>
<reference evidence="9" key="1">
    <citation type="submission" date="2013-11" db="EMBL/GenBank/DDBJ databases">
        <authorList>
            <person name="Hoang H.T."/>
            <person name="Killian M.L."/>
            <person name="Madson D.M."/>
            <person name="Arruda P.H.E."/>
            <person name="Sun D."/>
            <person name="Schwartz K.J."/>
            <person name="Yoon K."/>
        </authorList>
    </citation>
    <scope>NUCLEOTIDE SEQUENCE [LARGE SCALE GENOMIC DNA]</scope>
    <source>
        <strain evidence="9">CDK2</strain>
    </source>
</reference>
<feature type="domain" description="Na+/H+ antiporter NhaC-like C-terminal" evidence="7">
    <location>
        <begin position="166"/>
        <end position="496"/>
    </location>
</feature>
<comment type="subcellular location">
    <subcellularLocation>
        <location evidence="1">Cell membrane</location>
        <topology evidence="1">Multi-pass membrane protein</topology>
    </subcellularLocation>
</comment>
<evidence type="ECO:0000256" key="3">
    <source>
        <dbReference type="ARBA" id="ARBA00022692"/>
    </source>
</evidence>
<keyword evidence="9" id="KW-1185">Reference proteome</keyword>
<dbReference type="RefSeq" id="WP_054583741.1">
    <property type="nucleotide sequence ID" value="NZ_LGUC01000001.1"/>
</dbReference>
<dbReference type="STRING" id="699431.SY89_01701"/>
<feature type="transmembrane region" description="Helical" evidence="6">
    <location>
        <begin position="348"/>
        <end position="365"/>
    </location>
</feature>
<dbReference type="InterPro" id="IPR018461">
    <property type="entry name" value="Na/H_Antiport_NhaC-like_C"/>
</dbReference>
<feature type="transmembrane region" description="Helical" evidence="6">
    <location>
        <begin position="478"/>
        <end position="497"/>
    </location>
</feature>
<evidence type="ECO:0000256" key="2">
    <source>
        <dbReference type="ARBA" id="ARBA00022475"/>
    </source>
</evidence>
<organism evidence="8 9">
    <name type="scientific">Halolamina pelagica</name>
    <dbReference type="NCBI Taxonomy" id="699431"/>
    <lineage>
        <taxon>Archaea</taxon>
        <taxon>Methanobacteriati</taxon>
        <taxon>Methanobacteriota</taxon>
        <taxon>Stenosarchaea group</taxon>
        <taxon>Halobacteria</taxon>
        <taxon>Halobacteriales</taxon>
        <taxon>Haloferacaceae</taxon>
    </lineage>
</organism>
<comment type="caution">
    <text evidence="8">The sequence shown here is derived from an EMBL/GenBank/DDBJ whole genome shotgun (WGS) entry which is preliminary data.</text>
</comment>
<gene>
    <name evidence="8" type="primary">arcD_1</name>
    <name evidence="8" type="ORF">SY89_01701</name>
</gene>
<dbReference type="PANTHER" id="PTHR43478:SF1">
    <property type="entry name" value="NA+_H+ ANTIPORTER NHAC-LIKE C-TERMINAL DOMAIN-CONTAINING PROTEIN"/>
    <property type="match status" value="1"/>
</dbReference>
<name>A0A0P7GQK6_9EURY</name>
<feature type="transmembrane region" description="Helical" evidence="6">
    <location>
        <begin position="503"/>
        <end position="520"/>
    </location>
</feature>
<accession>A0A0P7GQK6</accession>
<dbReference type="PATRIC" id="fig|699431.3.peg.1741"/>
<feature type="transmembrane region" description="Helical" evidence="6">
    <location>
        <begin position="206"/>
        <end position="224"/>
    </location>
</feature>